<dbReference type="Gene3D" id="2.40.170.20">
    <property type="entry name" value="TonB-dependent receptor, beta-barrel domain"/>
    <property type="match status" value="1"/>
</dbReference>
<keyword evidence="5 7" id="KW-0472">Membrane</keyword>
<evidence type="ECO:0000313" key="9">
    <source>
        <dbReference type="EMBL" id="RZF57888.1"/>
    </source>
</evidence>
<dbReference type="InterPro" id="IPR023996">
    <property type="entry name" value="TonB-dep_OMP_SusC/RagA"/>
</dbReference>
<gene>
    <name evidence="9" type="ORF">EWE74_19650</name>
</gene>
<evidence type="ECO:0000313" key="10">
    <source>
        <dbReference type="Proteomes" id="UP000292855"/>
    </source>
</evidence>
<dbReference type="InterPro" id="IPR039426">
    <property type="entry name" value="TonB-dep_rcpt-like"/>
</dbReference>
<dbReference type="PROSITE" id="PS52016">
    <property type="entry name" value="TONB_DEPENDENT_REC_3"/>
    <property type="match status" value="1"/>
</dbReference>
<keyword evidence="2 7" id="KW-0813">Transport</keyword>
<dbReference type="AlphaFoldDB" id="A0A4V2DBG3"/>
<dbReference type="InterPro" id="IPR012910">
    <property type="entry name" value="Plug_dom"/>
</dbReference>
<keyword evidence="10" id="KW-1185">Reference proteome</keyword>
<dbReference type="GO" id="GO:0009279">
    <property type="term" value="C:cell outer membrane"/>
    <property type="evidence" value="ECO:0007669"/>
    <property type="project" value="UniProtKB-SubCell"/>
</dbReference>
<comment type="subcellular location">
    <subcellularLocation>
        <location evidence="1 7">Cell outer membrane</location>
        <topology evidence="1 7">Multi-pass membrane protein</topology>
    </subcellularLocation>
</comment>
<evidence type="ECO:0000256" key="1">
    <source>
        <dbReference type="ARBA" id="ARBA00004571"/>
    </source>
</evidence>
<dbReference type="RefSeq" id="WP_130143375.1">
    <property type="nucleotide sequence ID" value="NZ_SGIT01000006.1"/>
</dbReference>
<evidence type="ECO:0000256" key="6">
    <source>
        <dbReference type="ARBA" id="ARBA00023237"/>
    </source>
</evidence>
<organism evidence="9 10">
    <name type="scientific">Sphingobacterium corticibacterium</name>
    <dbReference type="NCBI Taxonomy" id="2484746"/>
    <lineage>
        <taxon>Bacteria</taxon>
        <taxon>Pseudomonadati</taxon>
        <taxon>Bacteroidota</taxon>
        <taxon>Sphingobacteriia</taxon>
        <taxon>Sphingobacteriales</taxon>
        <taxon>Sphingobacteriaceae</taxon>
        <taxon>Sphingobacterium</taxon>
    </lineage>
</organism>
<sequence>MNLKDFKVVLLSILCLTQTLIVTQRIYAQEMPGTIRVEGSVTAKGVDSLLTGITVTHHESGRQTQIDDAGYFSLQLPVDSGVIEIHRIGLQSVFQRFNRQSFGPFRIMMETEDRVLQEVVINTGYQRIPKERSTGSFEHIDRELLERSVSTDILSRLENLTPGLLMNRGDAANTDPLLVRGRYTITAEASPLIVLDNFPYDGDLENINPNDVESVSILKDAAAASIWGARAGNGVIVITTKKGSTARPRVELTSNLTTVGRPDLNNLNRINAADRIELERFLFENGRYNSFINPTNLTNRRTAIPEAVELMIRNEPDLNSKLEALSQNNVLGEIEHYFYRRSANNQNSFNVSGKSDWNSYYVSAGFDRNRSNLVGEQFSRVSLRTSNSFKIGKKIDIDAVVNFVQISDHKGNNNGYNTAAVSGVSFSPYSRLVDDDASHLPVYMLYRQAFLDTIGEGRLMDWRYFPVQEIDRQVQSNQVRDYTVSPSIRYAVVPGLDIAANYQFQNQVTTNNLLYKEDSFFARNLINDYTQINRTTGVQTYPIPKGGIMSAQNGNVQSHQGRATVSYNVDIGKHGISAIGGFEVKALLSTGMTNNLYGYNEENGRFDTRVDVVNLNYRNSTGTRNRFSILHSNTELRDNFLSYFSNAAYTYNRRYTVSGSFRKDEANLFGVSSNMKGTPLWSLGAAWDLSQENFYKIPWMPYVKVRASYGVNGNISRMANALAVITMGNSGFTHNLPIAGLGSPSNKDLSWEKIKQFNAAVEFSLFNSRFTGTIEHYRKNAYNLLAQAPIDPTYGVTSMYMNVANMEGYGWDINLKTLNVDKAIRWQTSYILSLNKSEVTRYLMPPSKSSSAYLPISFSNPMIGKPPFSVYALAWTGLDAETGDPIGILNGEESKAYNELYTNTPLDYLIFFGTAQPQVHGALMNTLTFKKISLSFNISYKFGYFFRRQSANYGGAFNSFTGHRDIADRWRQPGDERNTSVPSMVFPNPTNRDDFYRLSEILVEKGDHIRLEDVNLSYTLTTGQKKPFLPKSARFFLYMSNIGVIWKANKSGIDPYYNHVPRIGTHVSFGTSLIF</sequence>
<comment type="similarity">
    <text evidence="7">Belongs to the TonB-dependent receptor family.</text>
</comment>
<dbReference type="InterPro" id="IPR036942">
    <property type="entry name" value="Beta-barrel_TonB_sf"/>
</dbReference>
<name>A0A4V2DBG3_9SPHI</name>
<dbReference type="Pfam" id="PF07715">
    <property type="entry name" value="Plug"/>
    <property type="match status" value="1"/>
</dbReference>
<keyword evidence="3 7" id="KW-1134">Transmembrane beta strand</keyword>
<comment type="caution">
    <text evidence="9">The sequence shown here is derived from an EMBL/GenBank/DDBJ whole genome shotgun (WGS) entry which is preliminary data.</text>
</comment>
<dbReference type="InterPro" id="IPR037066">
    <property type="entry name" value="Plug_dom_sf"/>
</dbReference>
<dbReference type="InterPro" id="IPR023997">
    <property type="entry name" value="TonB-dep_OMP_SusC/RagA_CS"/>
</dbReference>
<evidence type="ECO:0000256" key="4">
    <source>
        <dbReference type="ARBA" id="ARBA00022692"/>
    </source>
</evidence>
<dbReference type="Proteomes" id="UP000292855">
    <property type="component" value="Unassembled WGS sequence"/>
</dbReference>
<dbReference type="OrthoDB" id="9768177at2"/>
<accession>A0A4V2DBG3</accession>
<keyword evidence="6 7" id="KW-0998">Cell outer membrane</keyword>
<protein>
    <submittedName>
        <fullName evidence="9">SusC/RagA family TonB-linked outer membrane protein</fullName>
    </submittedName>
</protein>
<evidence type="ECO:0000259" key="8">
    <source>
        <dbReference type="Pfam" id="PF07715"/>
    </source>
</evidence>
<dbReference type="Gene3D" id="2.170.130.10">
    <property type="entry name" value="TonB-dependent receptor, plug domain"/>
    <property type="match status" value="1"/>
</dbReference>
<keyword evidence="4 7" id="KW-0812">Transmembrane</keyword>
<dbReference type="EMBL" id="SGIT01000006">
    <property type="protein sequence ID" value="RZF57888.1"/>
    <property type="molecule type" value="Genomic_DNA"/>
</dbReference>
<evidence type="ECO:0000256" key="2">
    <source>
        <dbReference type="ARBA" id="ARBA00022448"/>
    </source>
</evidence>
<dbReference type="NCBIfam" id="TIGR04056">
    <property type="entry name" value="OMP_RagA_SusC"/>
    <property type="match status" value="1"/>
</dbReference>
<dbReference type="NCBIfam" id="TIGR04057">
    <property type="entry name" value="SusC_RagA_signa"/>
    <property type="match status" value="1"/>
</dbReference>
<proteinExistence type="inferred from homology"/>
<evidence type="ECO:0000256" key="7">
    <source>
        <dbReference type="PROSITE-ProRule" id="PRU01360"/>
    </source>
</evidence>
<dbReference type="SUPFAM" id="SSF56935">
    <property type="entry name" value="Porins"/>
    <property type="match status" value="1"/>
</dbReference>
<feature type="domain" description="TonB-dependent receptor plug" evidence="8">
    <location>
        <begin position="130"/>
        <end position="235"/>
    </location>
</feature>
<reference evidence="9 10" key="1">
    <citation type="submission" date="2019-02" db="EMBL/GenBank/DDBJ databases">
        <authorList>
            <person name="Li Y."/>
        </authorList>
    </citation>
    <scope>NUCLEOTIDE SEQUENCE [LARGE SCALE GENOMIC DNA]</scope>
    <source>
        <strain evidence="9 10">30C10-4-7</strain>
    </source>
</reference>
<evidence type="ECO:0000256" key="3">
    <source>
        <dbReference type="ARBA" id="ARBA00022452"/>
    </source>
</evidence>
<evidence type="ECO:0000256" key="5">
    <source>
        <dbReference type="ARBA" id="ARBA00023136"/>
    </source>
</evidence>